<reference evidence="5 6" key="1">
    <citation type="submission" date="2019-11" db="EMBL/GenBank/DDBJ databases">
        <authorList>
            <person name="Criscuolo A."/>
        </authorList>
    </citation>
    <scope>NUCLEOTIDE SEQUENCE [LARGE SCALE GENOMIC DNA]</scope>
    <source>
        <strain evidence="5">CIP111667</strain>
    </source>
</reference>
<dbReference type="InterPro" id="IPR041664">
    <property type="entry name" value="AAA_16"/>
</dbReference>
<dbReference type="AlphaFoldDB" id="A0A7M4DKJ6"/>
<dbReference type="PANTHER" id="PTHR44688">
    <property type="entry name" value="DNA-BINDING TRANSCRIPTIONAL ACTIVATOR DEVR_DOSR"/>
    <property type="match status" value="1"/>
</dbReference>
<evidence type="ECO:0000259" key="4">
    <source>
        <dbReference type="PROSITE" id="PS50043"/>
    </source>
</evidence>
<dbReference type="GO" id="GO:0003677">
    <property type="term" value="F:DNA binding"/>
    <property type="evidence" value="ECO:0007669"/>
    <property type="project" value="UniProtKB-KW"/>
</dbReference>
<dbReference type="Pfam" id="PF13191">
    <property type="entry name" value="AAA_16"/>
    <property type="match status" value="1"/>
</dbReference>
<feature type="domain" description="HTH luxR-type" evidence="4">
    <location>
        <begin position="852"/>
        <end position="917"/>
    </location>
</feature>
<evidence type="ECO:0000313" key="5">
    <source>
        <dbReference type="EMBL" id="VZO37684.1"/>
    </source>
</evidence>
<dbReference type="InterPro" id="IPR016032">
    <property type="entry name" value="Sig_transdc_resp-reg_C-effctor"/>
</dbReference>
<dbReference type="SMART" id="SM00421">
    <property type="entry name" value="HTH_LUXR"/>
    <property type="match status" value="1"/>
</dbReference>
<evidence type="ECO:0000313" key="6">
    <source>
        <dbReference type="Proteomes" id="UP000419743"/>
    </source>
</evidence>
<dbReference type="PANTHER" id="PTHR44688:SF16">
    <property type="entry name" value="DNA-BINDING TRANSCRIPTIONAL ACTIVATOR DEVR_DOSR"/>
    <property type="match status" value="1"/>
</dbReference>
<dbReference type="CDD" id="cd06170">
    <property type="entry name" value="LuxR_C_like"/>
    <property type="match status" value="1"/>
</dbReference>
<dbReference type="Proteomes" id="UP000419743">
    <property type="component" value="Unassembled WGS sequence"/>
</dbReference>
<dbReference type="SUPFAM" id="SSF46894">
    <property type="entry name" value="C-terminal effector domain of the bipartite response regulators"/>
    <property type="match status" value="1"/>
</dbReference>
<dbReference type="Gene3D" id="3.40.50.300">
    <property type="entry name" value="P-loop containing nucleotide triphosphate hydrolases"/>
    <property type="match status" value="1"/>
</dbReference>
<dbReference type="Gene3D" id="1.10.10.10">
    <property type="entry name" value="Winged helix-like DNA-binding domain superfamily/Winged helix DNA-binding domain"/>
    <property type="match status" value="1"/>
</dbReference>
<dbReference type="RefSeq" id="WP_156741400.1">
    <property type="nucleotide sequence ID" value="NZ_CACRYJ010000036.1"/>
</dbReference>
<evidence type="ECO:0000256" key="2">
    <source>
        <dbReference type="ARBA" id="ARBA00023125"/>
    </source>
</evidence>
<organism evidence="5 6">
    <name type="scientific">Occultella aeris</name>
    <dbReference type="NCBI Taxonomy" id="2761496"/>
    <lineage>
        <taxon>Bacteria</taxon>
        <taxon>Bacillati</taxon>
        <taxon>Actinomycetota</taxon>
        <taxon>Actinomycetes</taxon>
        <taxon>Micrococcales</taxon>
        <taxon>Ruaniaceae</taxon>
        <taxon>Occultella</taxon>
    </lineage>
</organism>
<dbReference type="Pfam" id="PF00196">
    <property type="entry name" value="GerE"/>
    <property type="match status" value="1"/>
</dbReference>
<evidence type="ECO:0000256" key="1">
    <source>
        <dbReference type="ARBA" id="ARBA00023015"/>
    </source>
</evidence>
<keyword evidence="1" id="KW-0805">Transcription regulation</keyword>
<accession>A0A7M4DKJ6</accession>
<dbReference type="InterPro" id="IPR036388">
    <property type="entry name" value="WH-like_DNA-bd_sf"/>
</dbReference>
<proteinExistence type="predicted"/>
<dbReference type="InterPro" id="IPR027417">
    <property type="entry name" value="P-loop_NTPase"/>
</dbReference>
<dbReference type="InterPro" id="IPR000792">
    <property type="entry name" value="Tscrpt_reg_LuxR_C"/>
</dbReference>
<dbReference type="PROSITE" id="PS50043">
    <property type="entry name" value="HTH_LUXR_2"/>
    <property type="match status" value="1"/>
</dbReference>
<evidence type="ECO:0000256" key="3">
    <source>
        <dbReference type="ARBA" id="ARBA00023163"/>
    </source>
</evidence>
<gene>
    <name evidence="5" type="ORF">HALOF300_02659</name>
</gene>
<keyword evidence="3" id="KW-0804">Transcription</keyword>
<protein>
    <submittedName>
        <fullName evidence="5">DNA-binding transcriptional regulator CsgD</fullName>
    </submittedName>
</protein>
<dbReference type="EMBL" id="CACRYJ010000036">
    <property type="protein sequence ID" value="VZO37684.1"/>
    <property type="molecule type" value="Genomic_DNA"/>
</dbReference>
<dbReference type="GO" id="GO:0006355">
    <property type="term" value="P:regulation of DNA-templated transcription"/>
    <property type="evidence" value="ECO:0007669"/>
    <property type="project" value="InterPro"/>
</dbReference>
<dbReference type="SUPFAM" id="SSF52540">
    <property type="entry name" value="P-loop containing nucleoside triphosphate hydrolases"/>
    <property type="match status" value="1"/>
</dbReference>
<sequence>MVPFAQHRSASPLYGRADDIRLIEGLVTGARNGVSAALVLRGEPGIGKTALLRTVTESIESALLLRVDGFQAESALPFAGMQRLGTPLQPFLGALPAHQRDALRVAAGAADGPPPDRYLVGLGMLSLLAAAGEDGPVVCVIDDAHQLDRESLEVLAFVSRRLKAESVVLLFSARDDGPFDLITAGVPTHRLGGLDPLSAVQLLRESTSGVFDPYLAAQIAEQTGGNPLAMIDLSHDFTVEQLTDASLAEQPFPIGRRLEQHYTRELREYPASVQTWLLLAAAEPTGSTDLIEGAARRIGLAGEVADLAEHSGFVAVHRSAVRFRHPLVRSAVYSAFPGTDRRRVHDALARVAAERGLPDVEALHAAAATTGTDDAVADRLEAAADRAGMRGGLSSRAYSLARAAELTSDAGIRNGRLIAAAEAAAGAGAAQFAFSLLDDLDERALDTIGRGRSTSLRAMLAVFLGDPIGIRRAPADLLAAADAFHGALPELEQRTLIRAFEFALTTEWMMEGVSLEQLGLRLRAGAQSQDGPLSIALGALSAHILLPYDEAVPAMRAAVEMLQACDDATLLELGFGVALGMGLWDERASVELLERTARAARDVGSLRVLDTSLWVLSILELVRGDPIAAGRYVEQVRELRRAIGYPGEQVVNASYLAWVGAPRAQVEAIAEATIGTGFGGAWTIAMTGLSVRDIAEGHYVDAYKRLKPMIERPFLQVTYQQWPEYIEAAVRSGHPDAAAAAAGRLRHHAAVSGTPWIRGVADRCDALLAPDSDAEALFVSAIGWLEQSTATGDLGRARLLYGEWLRRMKRRRDARQQLRAALSIFERAGAPSFSNRARSELAATGEHAPRTEVSGVASLTPREETIASMAAAGSTNQEISSTLFISTNTVDYHLRKVFRKLGVSSRRQLAERLAPADTEDDYEDHVVRSKP</sequence>
<comment type="caution">
    <text evidence="5">The sequence shown here is derived from an EMBL/GenBank/DDBJ whole genome shotgun (WGS) entry which is preliminary data.</text>
</comment>
<name>A0A7M4DKJ6_9MICO</name>
<keyword evidence="6" id="KW-1185">Reference proteome</keyword>
<dbReference type="PRINTS" id="PR00038">
    <property type="entry name" value="HTHLUXR"/>
</dbReference>
<keyword evidence="2 5" id="KW-0238">DNA-binding</keyword>